<gene>
    <name evidence="1" type="ORF">INT46_010790</name>
</gene>
<proteinExistence type="predicted"/>
<name>A0A8H7QP99_9FUNG</name>
<organism evidence="1 2">
    <name type="scientific">Mucor plumbeus</name>
    <dbReference type="NCBI Taxonomy" id="97098"/>
    <lineage>
        <taxon>Eukaryota</taxon>
        <taxon>Fungi</taxon>
        <taxon>Fungi incertae sedis</taxon>
        <taxon>Mucoromycota</taxon>
        <taxon>Mucoromycotina</taxon>
        <taxon>Mucoromycetes</taxon>
        <taxon>Mucorales</taxon>
        <taxon>Mucorineae</taxon>
        <taxon>Mucoraceae</taxon>
        <taxon>Mucor</taxon>
    </lineage>
</organism>
<evidence type="ECO:0000313" key="1">
    <source>
        <dbReference type="EMBL" id="KAG2195223.1"/>
    </source>
</evidence>
<sequence length="157" mass="18254">METLLKRSCNFSKCIFIACSVLCDNCFLLLTLNSFQLFQQFKQHLSEDLLYRSRSNPELQNSVANIKLLAYDHCLLEFYDQLLKYYNPDLYDYVGLIIPSVVDTKVNAINPNIPRILREHQRLIAEAQSRPVNAQLNFNPEQQVVYDTIATAVRITY</sequence>
<accession>A0A8H7QP99</accession>
<dbReference type="EMBL" id="JAEPRC010000538">
    <property type="protein sequence ID" value="KAG2195223.1"/>
    <property type="molecule type" value="Genomic_DNA"/>
</dbReference>
<reference evidence="1" key="1">
    <citation type="submission" date="2020-12" db="EMBL/GenBank/DDBJ databases">
        <title>Metabolic potential, ecology and presence of endohyphal bacteria is reflected in genomic diversity of Mucoromycotina.</title>
        <authorList>
            <person name="Muszewska A."/>
            <person name="Okrasinska A."/>
            <person name="Steczkiewicz K."/>
            <person name="Drgas O."/>
            <person name="Orlowska M."/>
            <person name="Perlinska-Lenart U."/>
            <person name="Aleksandrzak-Piekarczyk T."/>
            <person name="Szatraj K."/>
            <person name="Zielenkiewicz U."/>
            <person name="Pilsyk S."/>
            <person name="Malc E."/>
            <person name="Mieczkowski P."/>
            <person name="Kruszewska J.S."/>
            <person name="Biernat P."/>
            <person name="Pawlowska J."/>
        </authorList>
    </citation>
    <scope>NUCLEOTIDE SEQUENCE</scope>
    <source>
        <strain evidence="1">CBS 226.32</strain>
    </source>
</reference>
<evidence type="ECO:0000313" key="2">
    <source>
        <dbReference type="Proteomes" id="UP000650833"/>
    </source>
</evidence>
<keyword evidence="2" id="KW-1185">Reference proteome</keyword>
<dbReference type="AlphaFoldDB" id="A0A8H7QP99"/>
<dbReference type="Proteomes" id="UP000650833">
    <property type="component" value="Unassembled WGS sequence"/>
</dbReference>
<comment type="caution">
    <text evidence="1">The sequence shown here is derived from an EMBL/GenBank/DDBJ whole genome shotgun (WGS) entry which is preliminary data.</text>
</comment>
<protein>
    <submittedName>
        <fullName evidence="1">Uncharacterized protein</fullName>
    </submittedName>
</protein>